<evidence type="ECO:0000256" key="8">
    <source>
        <dbReference type="ARBA" id="ARBA00023136"/>
    </source>
</evidence>
<dbReference type="Pfam" id="PF00153">
    <property type="entry name" value="Mito_carr"/>
    <property type="match status" value="3"/>
</dbReference>
<protein>
    <recommendedName>
        <fullName evidence="14">Mitochondrial carrier protein</fullName>
    </recommendedName>
</protein>
<evidence type="ECO:0000313" key="13">
    <source>
        <dbReference type="Proteomes" id="UP001583186"/>
    </source>
</evidence>
<feature type="compositionally biased region" description="Low complexity" evidence="10">
    <location>
        <begin position="130"/>
        <end position="141"/>
    </location>
</feature>
<evidence type="ECO:0000256" key="9">
    <source>
        <dbReference type="PROSITE-ProRule" id="PRU00282"/>
    </source>
</evidence>
<keyword evidence="2" id="KW-0813">Transport</keyword>
<feature type="compositionally biased region" description="Low complexity" evidence="10">
    <location>
        <begin position="58"/>
        <end position="72"/>
    </location>
</feature>
<feature type="repeat" description="Solcar" evidence="9">
    <location>
        <begin position="247"/>
        <end position="358"/>
    </location>
</feature>
<feature type="compositionally biased region" description="Low complexity" evidence="10">
    <location>
        <begin position="200"/>
        <end position="215"/>
    </location>
</feature>
<feature type="transmembrane region" description="Helical" evidence="11">
    <location>
        <begin position="329"/>
        <end position="351"/>
    </location>
</feature>
<dbReference type="SUPFAM" id="SSF103506">
    <property type="entry name" value="Mitochondrial carrier"/>
    <property type="match status" value="1"/>
</dbReference>
<comment type="caution">
    <text evidence="12">The sequence shown here is derived from an EMBL/GenBank/DDBJ whole genome shotgun (WGS) entry which is preliminary data.</text>
</comment>
<feature type="repeat" description="Solcar" evidence="9">
    <location>
        <begin position="498"/>
        <end position="595"/>
    </location>
</feature>
<feature type="compositionally biased region" description="Low complexity" evidence="10">
    <location>
        <begin position="94"/>
        <end position="115"/>
    </location>
</feature>
<dbReference type="PROSITE" id="PS50920">
    <property type="entry name" value="SOLCAR"/>
    <property type="match status" value="3"/>
</dbReference>
<dbReference type="PANTHER" id="PTHR45829:SF1">
    <property type="entry name" value="CARRIER PROTEIN, PUTATIVE (AFU_ORTHOLOGUE AFUA_4G06780)-RELATED"/>
    <property type="match status" value="1"/>
</dbReference>
<feature type="compositionally biased region" description="Low complexity" evidence="10">
    <location>
        <begin position="405"/>
        <end position="424"/>
    </location>
</feature>
<gene>
    <name evidence="12" type="ORF">Sste5346_004045</name>
</gene>
<dbReference type="Proteomes" id="UP001583186">
    <property type="component" value="Unassembled WGS sequence"/>
</dbReference>
<feature type="compositionally biased region" description="Basic and acidic residues" evidence="10">
    <location>
        <begin position="1"/>
        <end position="12"/>
    </location>
</feature>
<dbReference type="EMBL" id="JAWCUI010000019">
    <property type="protein sequence ID" value="KAL1897309.1"/>
    <property type="molecule type" value="Genomic_DNA"/>
</dbReference>
<keyword evidence="13" id="KW-1185">Reference proteome</keyword>
<feature type="repeat" description="Solcar" evidence="9">
    <location>
        <begin position="367"/>
        <end position="481"/>
    </location>
</feature>
<sequence>MSGHAPEGRAAEENENGSQRNTAADVSRGGPGDSKSSSSHDSTAAASYNESPPPIPPSAASSAVAVPAEPSAGVGEGAGGSTDGIVTPARTIESTSSTAATTTATTSTSTSSSSSPILSDTASPVLESITAASTSSASSASPDRTEHTDSPDPATTHPASHPFAERFLPSHVDASHVISSAAPTSLPIELPAIRAENVQTPPTSSSTSEALSSSNAPPPSSPGRPVSANAANLRLLTPFQRWTLRASESQFNALAGAVGGFTSGVFTCPLDVIKTKLQAQGGFTAQQAAASTASATSAATVAAGQNHHRLYNGLVGTARVIWRDEGVRGLYRGLGPIIMGYLPTWAVWFTVYNKSKIWLSEEYHVKNTFVINFWSSVVAGASSTIVTNPIWVIKTRLMSQMPREPNGGAAATTNGAAATGGTPTSRPTLSTPWHYRSTLDAARKMYTTEGVLSFYSGLTPALLGLTHVAVQFPAYEYFKTKFTGRGMGESPGDGEAPAHWLGVLSATILSKVLASSLTYPHEVIRTRLQTQRRSAAKSAAQHHETPRYKGIVTTFRTILREEGWRAFYAGMGTNMMRAVPAATVTMLTYEYVMRSLKQTRQDARHILEGH</sequence>
<keyword evidence="7" id="KW-0496">Mitochondrion</keyword>
<evidence type="ECO:0000256" key="4">
    <source>
        <dbReference type="ARBA" id="ARBA00022737"/>
    </source>
</evidence>
<keyword evidence="4" id="KW-0677">Repeat</keyword>
<dbReference type="PANTHER" id="PTHR45829">
    <property type="entry name" value="MITOCHONDRIAL CARRIER PROTEIN RIM2"/>
    <property type="match status" value="1"/>
</dbReference>
<evidence type="ECO:0000256" key="1">
    <source>
        <dbReference type="ARBA" id="ARBA00004448"/>
    </source>
</evidence>
<keyword evidence="3 9" id="KW-0812">Transmembrane</keyword>
<evidence type="ECO:0000256" key="5">
    <source>
        <dbReference type="ARBA" id="ARBA00022792"/>
    </source>
</evidence>
<feature type="compositionally biased region" description="Low complexity" evidence="10">
    <location>
        <begin position="34"/>
        <end position="50"/>
    </location>
</feature>
<evidence type="ECO:0000256" key="7">
    <source>
        <dbReference type="ARBA" id="ARBA00023128"/>
    </source>
</evidence>
<accession>A0ABR3Z9M9</accession>
<evidence type="ECO:0000256" key="2">
    <source>
        <dbReference type="ARBA" id="ARBA00022448"/>
    </source>
</evidence>
<organism evidence="12 13">
    <name type="scientific">Sporothrix stenoceras</name>
    <dbReference type="NCBI Taxonomy" id="5173"/>
    <lineage>
        <taxon>Eukaryota</taxon>
        <taxon>Fungi</taxon>
        <taxon>Dikarya</taxon>
        <taxon>Ascomycota</taxon>
        <taxon>Pezizomycotina</taxon>
        <taxon>Sordariomycetes</taxon>
        <taxon>Sordariomycetidae</taxon>
        <taxon>Ophiostomatales</taxon>
        <taxon>Ophiostomataceae</taxon>
        <taxon>Sporothrix</taxon>
    </lineage>
</organism>
<reference evidence="12 13" key="1">
    <citation type="journal article" date="2024" name="IMA Fungus">
        <title>IMA Genome - F19 : A genome assembly and annotation guide to empower mycologists, including annotated draft genome sequences of Ceratocystis pirilliformis, Diaporthe australafricana, Fusarium ophioides, Paecilomyces lecythidis, and Sporothrix stenoceras.</title>
        <authorList>
            <person name="Aylward J."/>
            <person name="Wilson A.M."/>
            <person name="Visagie C.M."/>
            <person name="Spraker J."/>
            <person name="Barnes I."/>
            <person name="Buitendag C."/>
            <person name="Ceriani C."/>
            <person name="Del Mar Angel L."/>
            <person name="du Plessis D."/>
            <person name="Fuchs T."/>
            <person name="Gasser K."/>
            <person name="Kramer D."/>
            <person name="Li W."/>
            <person name="Munsamy K."/>
            <person name="Piso A."/>
            <person name="Price J.L."/>
            <person name="Sonnekus B."/>
            <person name="Thomas C."/>
            <person name="van der Nest A."/>
            <person name="van Dijk A."/>
            <person name="van Heerden A."/>
            <person name="van Vuuren N."/>
            <person name="Yilmaz N."/>
            <person name="Duong T.A."/>
            <person name="van der Merwe N.A."/>
            <person name="Wingfield M.J."/>
            <person name="Wingfield B.D."/>
        </authorList>
    </citation>
    <scope>NUCLEOTIDE SEQUENCE [LARGE SCALE GENOMIC DNA]</scope>
    <source>
        <strain evidence="12 13">CMW 5346</strain>
    </source>
</reference>
<evidence type="ECO:0000256" key="3">
    <source>
        <dbReference type="ARBA" id="ARBA00022692"/>
    </source>
</evidence>
<feature type="region of interest" description="Disordered" evidence="10">
    <location>
        <begin position="1"/>
        <end position="162"/>
    </location>
</feature>
<name>A0ABR3Z9M9_9PEZI</name>
<keyword evidence="6 11" id="KW-1133">Transmembrane helix</keyword>
<keyword evidence="8 9" id="KW-0472">Membrane</keyword>
<feature type="region of interest" description="Disordered" evidence="10">
    <location>
        <begin position="198"/>
        <end position="227"/>
    </location>
</feature>
<feature type="region of interest" description="Disordered" evidence="10">
    <location>
        <begin position="403"/>
        <end position="432"/>
    </location>
</feature>
<proteinExistence type="predicted"/>
<dbReference type="InterPro" id="IPR049562">
    <property type="entry name" value="SLC25A33/36-like"/>
</dbReference>
<keyword evidence="5" id="KW-0999">Mitochondrion inner membrane</keyword>
<evidence type="ECO:0000313" key="12">
    <source>
        <dbReference type="EMBL" id="KAL1897309.1"/>
    </source>
</evidence>
<evidence type="ECO:0000256" key="10">
    <source>
        <dbReference type="SAM" id="MobiDB-lite"/>
    </source>
</evidence>
<dbReference type="InterPro" id="IPR023395">
    <property type="entry name" value="MCP_dom_sf"/>
</dbReference>
<evidence type="ECO:0000256" key="6">
    <source>
        <dbReference type="ARBA" id="ARBA00022989"/>
    </source>
</evidence>
<evidence type="ECO:0000256" key="11">
    <source>
        <dbReference type="SAM" id="Phobius"/>
    </source>
</evidence>
<feature type="transmembrane region" description="Helical" evidence="11">
    <location>
        <begin position="371"/>
        <end position="393"/>
    </location>
</feature>
<evidence type="ECO:0008006" key="14">
    <source>
        <dbReference type="Google" id="ProtNLM"/>
    </source>
</evidence>
<comment type="subcellular location">
    <subcellularLocation>
        <location evidence="1">Mitochondrion inner membrane</location>
        <topology evidence="1">Multi-pass membrane protein</topology>
    </subcellularLocation>
</comment>
<dbReference type="InterPro" id="IPR018108">
    <property type="entry name" value="MCP_transmembrane"/>
</dbReference>
<dbReference type="Gene3D" id="1.50.40.10">
    <property type="entry name" value="Mitochondrial carrier domain"/>
    <property type="match status" value="2"/>
</dbReference>